<comment type="caution">
    <text evidence="2">The sequence shown here is derived from an EMBL/GenBank/DDBJ whole genome shotgun (WGS) entry which is preliminary data.</text>
</comment>
<sequence>MLNTSDFKTSIMNLQLTDIIIVLIFASMVYAWWRNIAIREQATLAVKQHCESYHLQLLDQSVAGIKWWPCWHQGNLMIKRVYKFEFSSSGIARYTGTITFIGKQQTKIWLSPHDI</sequence>
<proteinExistence type="predicted"/>
<keyword evidence="1" id="KW-0812">Transmembrane</keyword>
<dbReference type="InterPro" id="IPR021732">
    <property type="entry name" value="DUF3301"/>
</dbReference>
<keyword evidence="1" id="KW-0472">Membrane</keyword>
<dbReference type="AlphaFoldDB" id="A0A366CXE9"/>
<accession>A0A366CXE9</accession>
<organism evidence="2 3">
    <name type="scientific">Marinomonas aquiplantarum</name>
    <dbReference type="NCBI Taxonomy" id="491951"/>
    <lineage>
        <taxon>Bacteria</taxon>
        <taxon>Pseudomonadati</taxon>
        <taxon>Pseudomonadota</taxon>
        <taxon>Gammaproteobacteria</taxon>
        <taxon>Oceanospirillales</taxon>
        <taxon>Oceanospirillaceae</taxon>
        <taxon>Marinomonas</taxon>
    </lineage>
</organism>
<dbReference type="EMBL" id="QNRF01000006">
    <property type="protein sequence ID" value="RBO82285.1"/>
    <property type="molecule type" value="Genomic_DNA"/>
</dbReference>
<keyword evidence="3" id="KW-1185">Reference proteome</keyword>
<protein>
    <submittedName>
        <fullName evidence="2">Uncharacterized protein DUF3301</fullName>
    </submittedName>
</protein>
<name>A0A366CXE9_9GAMM</name>
<evidence type="ECO:0000256" key="1">
    <source>
        <dbReference type="SAM" id="Phobius"/>
    </source>
</evidence>
<evidence type="ECO:0000313" key="3">
    <source>
        <dbReference type="Proteomes" id="UP000252086"/>
    </source>
</evidence>
<feature type="transmembrane region" description="Helical" evidence="1">
    <location>
        <begin position="12"/>
        <end position="33"/>
    </location>
</feature>
<keyword evidence="1" id="KW-1133">Transmembrane helix</keyword>
<reference evidence="2 3" key="1">
    <citation type="submission" date="2018-06" db="EMBL/GenBank/DDBJ databases">
        <title>Genomic Encyclopedia of Type Strains, Phase III (KMG-III): the genomes of soil and plant-associated and newly described type strains.</title>
        <authorList>
            <person name="Whitman W."/>
        </authorList>
    </citation>
    <scope>NUCLEOTIDE SEQUENCE [LARGE SCALE GENOMIC DNA]</scope>
    <source>
        <strain evidence="2 3">CECT 7732</strain>
    </source>
</reference>
<dbReference type="Proteomes" id="UP000252086">
    <property type="component" value="Unassembled WGS sequence"/>
</dbReference>
<evidence type="ECO:0000313" key="2">
    <source>
        <dbReference type="EMBL" id="RBO82285.1"/>
    </source>
</evidence>
<gene>
    <name evidence="2" type="ORF">DFP76_106113</name>
</gene>
<dbReference type="Pfam" id="PF11743">
    <property type="entry name" value="DUF3301"/>
    <property type="match status" value="1"/>
</dbReference>